<name>A0A3M7R3B8_BRAPC</name>
<keyword evidence="1" id="KW-1133">Transmembrane helix</keyword>
<keyword evidence="1" id="KW-0472">Membrane</keyword>
<feature type="transmembrane region" description="Helical" evidence="1">
    <location>
        <begin position="43"/>
        <end position="61"/>
    </location>
</feature>
<comment type="caution">
    <text evidence="2">The sequence shown here is derived from an EMBL/GenBank/DDBJ whole genome shotgun (WGS) entry which is preliminary data.</text>
</comment>
<protein>
    <submittedName>
        <fullName evidence="2">Uncharacterized protein</fullName>
    </submittedName>
</protein>
<evidence type="ECO:0000313" key="3">
    <source>
        <dbReference type="Proteomes" id="UP000276133"/>
    </source>
</evidence>
<evidence type="ECO:0000256" key="1">
    <source>
        <dbReference type="SAM" id="Phobius"/>
    </source>
</evidence>
<accession>A0A3M7R3B8</accession>
<gene>
    <name evidence="2" type="ORF">BpHYR1_015919</name>
</gene>
<keyword evidence="3" id="KW-1185">Reference proteome</keyword>
<reference evidence="2 3" key="1">
    <citation type="journal article" date="2018" name="Sci. Rep.">
        <title>Genomic signatures of local adaptation to the degree of environmental predictability in rotifers.</title>
        <authorList>
            <person name="Franch-Gras L."/>
            <person name="Hahn C."/>
            <person name="Garcia-Roger E.M."/>
            <person name="Carmona M.J."/>
            <person name="Serra M."/>
            <person name="Gomez A."/>
        </authorList>
    </citation>
    <scope>NUCLEOTIDE SEQUENCE [LARGE SCALE GENOMIC DNA]</scope>
    <source>
        <strain evidence="2">HYR1</strain>
    </source>
</reference>
<organism evidence="2 3">
    <name type="scientific">Brachionus plicatilis</name>
    <name type="common">Marine rotifer</name>
    <name type="synonym">Brachionus muelleri</name>
    <dbReference type="NCBI Taxonomy" id="10195"/>
    <lineage>
        <taxon>Eukaryota</taxon>
        <taxon>Metazoa</taxon>
        <taxon>Spiralia</taxon>
        <taxon>Gnathifera</taxon>
        <taxon>Rotifera</taxon>
        <taxon>Eurotatoria</taxon>
        <taxon>Monogononta</taxon>
        <taxon>Pseudotrocha</taxon>
        <taxon>Ploima</taxon>
        <taxon>Brachionidae</taxon>
        <taxon>Brachionus</taxon>
    </lineage>
</organism>
<dbReference type="AlphaFoldDB" id="A0A3M7R3B8"/>
<sequence length="66" mass="8081">MIMVNLYRNPNKVILKGYFPESDFLIYHFAIQGVFQKFKLNVLIHYNLYYLINIPMFIRLFKNSKF</sequence>
<evidence type="ECO:0000313" key="2">
    <source>
        <dbReference type="EMBL" id="RNA17861.1"/>
    </source>
</evidence>
<keyword evidence="1" id="KW-0812">Transmembrane</keyword>
<dbReference type="EMBL" id="REGN01004358">
    <property type="protein sequence ID" value="RNA17861.1"/>
    <property type="molecule type" value="Genomic_DNA"/>
</dbReference>
<proteinExistence type="predicted"/>
<dbReference type="Proteomes" id="UP000276133">
    <property type="component" value="Unassembled WGS sequence"/>
</dbReference>